<feature type="region of interest" description="Disordered" evidence="1">
    <location>
        <begin position="58"/>
        <end position="115"/>
    </location>
</feature>
<reference evidence="2 3" key="1">
    <citation type="submission" date="2017-04" db="EMBL/GenBank/DDBJ databases">
        <authorList>
            <person name="Afonso C.L."/>
            <person name="Miller P.J."/>
            <person name="Scott M.A."/>
            <person name="Spackman E."/>
            <person name="Goraichik I."/>
            <person name="Dimitrov K.M."/>
            <person name="Suarez D.L."/>
            <person name="Swayne D.E."/>
        </authorList>
    </citation>
    <scope>NUCLEOTIDE SEQUENCE [LARGE SCALE GENOMIC DNA]</scope>
    <source>
        <strain evidence="2 3">CGMCC 1.12644</strain>
    </source>
</reference>
<keyword evidence="3" id="KW-1185">Reference proteome</keyword>
<sequence length="115" mass="12928">MTIGTPWRSPSWLRTRPEEWLRPCRVCMADVLTSDQRKVRYPAVNRLGTSLAAAKEISSIGQISSSSSKRTTNVLVTSTQDQLLTPTERPQPTPDFSHATEHDADESGTPHRFRH</sequence>
<gene>
    <name evidence="2" type="ORF">SAMN06295998_106130</name>
</gene>
<dbReference type="AlphaFoldDB" id="A0A1W2C7Q9"/>
<name>A0A1W2C7Q9_9RHOB</name>
<evidence type="ECO:0000256" key="1">
    <source>
        <dbReference type="SAM" id="MobiDB-lite"/>
    </source>
</evidence>
<feature type="compositionally biased region" description="Polar residues" evidence="1">
    <location>
        <begin position="69"/>
        <end position="90"/>
    </location>
</feature>
<feature type="compositionally biased region" description="Low complexity" evidence="1">
    <location>
        <begin position="58"/>
        <end position="68"/>
    </location>
</feature>
<proteinExistence type="predicted"/>
<dbReference type="STRING" id="1387277.SAMN06295998_106130"/>
<dbReference type="EMBL" id="FWYD01000006">
    <property type="protein sequence ID" value="SMC81044.1"/>
    <property type="molecule type" value="Genomic_DNA"/>
</dbReference>
<evidence type="ECO:0000313" key="3">
    <source>
        <dbReference type="Proteomes" id="UP000192330"/>
    </source>
</evidence>
<evidence type="ECO:0000313" key="2">
    <source>
        <dbReference type="EMBL" id="SMC81044.1"/>
    </source>
</evidence>
<accession>A0A1W2C7Q9</accession>
<protein>
    <submittedName>
        <fullName evidence="2">Uncharacterized protein</fullName>
    </submittedName>
</protein>
<dbReference type="Proteomes" id="UP000192330">
    <property type="component" value="Unassembled WGS sequence"/>
</dbReference>
<organism evidence="2 3">
    <name type="scientific">Primorskyibacter flagellatus</name>
    <dbReference type="NCBI Taxonomy" id="1387277"/>
    <lineage>
        <taxon>Bacteria</taxon>
        <taxon>Pseudomonadati</taxon>
        <taxon>Pseudomonadota</taxon>
        <taxon>Alphaproteobacteria</taxon>
        <taxon>Rhodobacterales</taxon>
        <taxon>Roseobacteraceae</taxon>
        <taxon>Primorskyibacter</taxon>
    </lineage>
</organism>